<reference evidence="2 3" key="3">
    <citation type="journal article" date="2011" name="Nat. Chem. Biol.">
        <title>Reveromycin A biosynthesis uses RevG and RevJ for stereospecific spiroacetal formation.</title>
        <authorList>
            <person name="Takahashi S."/>
            <person name="Toyoda A."/>
            <person name="Sekiyama Y."/>
            <person name="Takagi H."/>
            <person name="Nogawa T."/>
            <person name="Uramoto M."/>
            <person name="Suzuki R."/>
            <person name="Koshino H."/>
            <person name="Kumano T."/>
            <person name="Panthee S."/>
            <person name="Dairi T."/>
            <person name="Ishikawa J."/>
            <person name="Ikeda H."/>
            <person name="Sakaki Y."/>
            <person name="Osada H."/>
        </authorList>
    </citation>
    <scope>NUCLEOTIDE SEQUENCE [LARGE SCALE GENOMIC DNA]</scope>
    <source>
        <strain evidence="2 3">SN-593</strain>
    </source>
</reference>
<reference evidence="2 3" key="4">
    <citation type="journal article" date="2020" name="Sci. Rep.">
        <title>beta-carboline chemical signals induce reveromycin production through a LuxR family regulator in Streptomyces sp. SN-593.</title>
        <authorList>
            <person name="Panthee S."/>
            <person name="Kito N."/>
            <person name="Hayashi T."/>
            <person name="Shimizu T."/>
            <person name="Ishikawa J."/>
            <person name="Hamamoto H."/>
            <person name="Osada H."/>
            <person name="Takahashi S."/>
        </authorList>
    </citation>
    <scope>NUCLEOTIDE SEQUENCE [LARGE SCALE GENOMIC DNA]</scope>
    <source>
        <strain evidence="2 3">SN-593</strain>
    </source>
</reference>
<dbReference type="AlphaFoldDB" id="A0A7U3UZ12"/>
<evidence type="ECO:0000313" key="2">
    <source>
        <dbReference type="EMBL" id="BBB01457.1"/>
    </source>
</evidence>
<reference evidence="2 3" key="1">
    <citation type="journal article" date="2010" name="J. Bacteriol.">
        <title>Biochemical characterization of a novel indole prenyltransferase from Streptomyces sp. SN-593.</title>
        <authorList>
            <person name="Takahashi S."/>
            <person name="Takagi H."/>
            <person name="Toyoda A."/>
            <person name="Uramoto M."/>
            <person name="Nogawa T."/>
            <person name="Ueki M."/>
            <person name="Sakaki Y."/>
            <person name="Osada H."/>
        </authorList>
    </citation>
    <scope>NUCLEOTIDE SEQUENCE [LARGE SCALE GENOMIC DNA]</scope>
    <source>
        <strain evidence="2 3">SN-593</strain>
    </source>
</reference>
<dbReference type="Gene3D" id="3.10.450.50">
    <property type="match status" value="1"/>
</dbReference>
<dbReference type="KEGG" id="arev:RVR_8885"/>
<organism evidence="2 3">
    <name type="scientific">Actinacidiphila reveromycinica</name>
    <dbReference type="NCBI Taxonomy" id="659352"/>
    <lineage>
        <taxon>Bacteria</taxon>
        <taxon>Bacillati</taxon>
        <taxon>Actinomycetota</taxon>
        <taxon>Actinomycetes</taxon>
        <taxon>Kitasatosporales</taxon>
        <taxon>Streptomycetaceae</taxon>
        <taxon>Actinacidiphila</taxon>
    </lineage>
</organism>
<gene>
    <name evidence="2" type="ORF">RVR_8885</name>
</gene>
<evidence type="ECO:0000313" key="3">
    <source>
        <dbReference type="Proteomes" id="UP000595703"/>
    </source>
</evidence>
<dbReference type="InterPro" id="IPR037401">
    <property type="entry name" value="SnoaL-like"/>
</dbReference>
<accession>A0A7U3UZ12</accession>
<feature type="domain" description="SnoaL-like" evidence="1">
    <location>
        <begin position="21"/>
        <end position="148"/>
    </location>
</feature>
<keyword evidence="3" id="KW-1185">Reference proteome</keyword>
<name>A0A7U3UZ12_9ACTN</name>
<dbReference type="Proteomes" id="UP000595703">
    <property type="component" value="Chromosome"/>
</dbReference>
<dbReference type="SUPFAM" id="SSF54427">
    <property type="entry name" value="NTF2-like"/>
    <property type="match status" value="1"/>
</dbReference>
<dbReference type="RefSeq" id="WP_202237343.1">
    <property type="nucleotide sequence ID" value="NZ_AP018365.1"/>
</dbReference>
<sequence>MSDRASAPVAASAPPSRAVAALLDRSEISGLLDRYLLDFDGLSSSEPRQDTWYGTLFTPDLDLEFPVSGHQGLAGLAEFQRAAKAHWARTHHTSTNHVVDLDGDTAELAAGLLVTHVHPPESGRADLRTGSRITARAVRTPDGWRLRALAIRLVWSRGDLPPRPGRP</sequence>
<protein>
    <recommendedName>
        <fullName evidence="1">SnoaL-like domain-containing protein</fullName>
    </recommendedName>
</protein>
<dbReference type="EMBL" id="AP018365">
    <property type="protein sequence ID" value="BBB01457.1"/>
    <property type="molecule type" value="Genomic_DNA"/>
</dbReference>
<evidence type="ECO:0000259" key="1">
    <source>
        <dbReference type="Pfam" id="PF13577"/>
    </source>
</evidence>
<proteinExistence type="predicted"/>
<dbReference type="InterPro" id="IPR032710">
    <property type="entry name" value="NTF2-like_dom_sf"/>
</dbReference>
<dbReference type="Pfam" id="PF13577">
    <property type="entry name" value="SnoaL_4"/>
    <property type="match status" value="1"/>
</dbReference>
<reference evidence="2 3" key="2">
    <citation type="journal article" date="2011" name="J. Antibiot.">
        <title>Furaquinocins I and J: novel polyketide isoprenoid hybrid compounds from Streptomyces reveromyceticus SN-593.</title>
        <authorList>
            <person name="Panthee S."/>
            <person name="Takahashi S."/>
            <person name="Takagi H."/>
            <person name="Nogawa T."/>
            <person name="Oowada E."/>
            <person name="Uramoto M."/>
            <person name="Osada H."/>
        </authorList>
    </citation>
    <scope>NUCLEOTIDE SEQUENCE [LARGE SCALE GENOMIC DNA]</scope>
    <source>
        <strain evidence="2 3">SN-593</strain>
    </source>
</reference>